<sequence length="346" mass="40917">MTNNNKGWFQKQVGGEYNDEKREFNYLINNTKKIIESVRSQFPRLPPIHFGILNDLHLRAFTEFYKDEYYIAITIGTLRIIEDLTIKINAAKSGTKGDYPKLSIHSGLYGVPEYFPEKKPHYVSFENIDFFDFEGHRHIIYTYIIYHELCHIFRGHILLKRKCKEINKSLFNDDLLKDINFLQTLEMDADSFATTNTIYDLLFKRMIIPNIDLTFFNDLKSFIYNFIYCIYGFIRLTDFEDLNVSDIKKRSHPKPAVRISLIFDNIKSILEKENIQIDFDLIENNVEAAFQAEKDFVKITSLENKLAVFAEVYGNSEILDYKIQIVKNFQIIKEELKKYSYSEIKQ</sequence>
<proteinExistence type="predicted"/>
<dbReference type="STRING" id="452084.AR438_07000"/>
<keyword evidence="2" id="KW-1185">Reference proteome</keyword>
<comment type="caution">
    <text evidence="1">The sequence shown here is derived from an EMBL/GenBank/DDBJ whole genome shotgun (WGS) entry which is preliminary data.</text>
</comment>
<evidence type="ECO:0000313" key="2">
    <source>
        <dbReference type="Proteomes" id="UP000051682"/>
    </source>
</evidence>
<dbReference type="AlphaFoldDB" id="A0A0Q3HRL8"/>
<accession>A0A0Q3HRL8</accession>
<dbReference type="Proteomes" id="UP000051682">
    <property type="component" value="Unassembled WGS sequence"/>
</dbReference>
<dbReference type="OrthoDB" id="8453564at2"/>
<gene>
    <name evidence="1" type="ORF">AR438_07000</name>
</gene>
<dbReference type="RefSeq" id="WP_056013593.1">
    <property type="nucleotide sequence ID" value="NZ_LLYZ01000005.1"/>
</dbReference>
<organism evidence="1 2">
    <name type="scientific">Chryseobacterium aquaticum</name>
    <dbReference type="NCBI Taxonomy" id="452084"/>
    <lineage>
        <taxon>Bacteria</taxon>
        <taxon>Pseudomonadati</taxon>
        <taxon>Bacteroidota</taxon>
        <taxon>Flavobacteriia</taxon>
        <taxon>Flavobacteriales</taxon>
        <taxon>Weeksellaceae</taxon>
        <taxon>Chryseobacterium group</taxon>
        <taxon>Chryseobacterium</taxon>
    </lineage>
</organism>
<reference evidence="1 2" key="1">
    <citation type="submission" date="2015-10" db="EMBL/GenBank/DDBJ databases">
        <title>Chryseobacterium aquaticum genome.</title>
        <authorList>
            <person name="Newman J.D."/>
            <person name="Ferguson M.B."/>
            <person name="Miller J.R."/>
        </authorList>
    </citation>
    <scope>NUCLEOTIDE SEQUENCE [LARGE SCALE GENOMIC DNA]</scope>
    <source>
        <strain evidence="1 2">KCTC 12483</strain>
    </source>
</reference>
<dbReference type="EMBL" id="LLYZ01000005">
    <property type="protein sequence ID" value="KQK25351.1"/>
    <property type="molecule type" value="Genomic_DNA"/>
</dbReference>
<evidence type="ECO:0000313" key="1">
    <source>
        <dbReference type="EMBL" id="KQK25351.1"/>
    </source>
</evidence>
<protein>
    <submittedName>
        <fullName evidence="1">Uncharacterized protein</fullName>
    </submittedName>
</protein>
<name>A0A0Q3HRL8_9FLAO</name>